<dbReference type="OrthoDB" id="587254at2759"/>
<dbReference type="Proteomes" id="UP000479710">
    <property type="component" value="Unassembled WGS sequence"/>
</dbReference>
<accession>A0A6G1DG81</accession>
<evidence type="ECO:0008006" key="3">
    <source>
        <dbReference type="Google" id="ProtNLM"/>
    </source>
</evidence>
<evidence type="ECO:0000313" key="1">
    <source>
        <dbReference type="EMBL" id="KAF0911825.1"/>
    </source>
</evidence>
<proteinExistence type="predicted"/>
<keyword evidence="2" id="KW-1185">Reference proteome</keyword>
<reference evidence="1 2" key="1">
    <citation type="submission" date="2019-11" db="EMBL/GenBank/DDBJ databases">
        <title>Whole genome sequence of Oryza granulata.</title>
        <authorList>
            <person name="Li W."/>
        </authorList>
    </citation>
    <scope>NUCLEOTIDE SEQUENCE [LARGE SCALE GENOMIC DNA]</scope>
    <source>
        <strain evidence="2">cv. Menghai</strain>
        <tissue evidence="1">Leaf</tissue>
    </source>
</reference>
<name>A0A6G1DG81_9ORYZ</name>
<comment type="caution">
    <text evidence="1">The sequence shown here is derived from an EMBL/GenBank/DDBJ whole genome shotgun (WGS) entry which is preliminary data.</text>
</comment>
<dbReference type="InterPro" id="IPR036047">
    <property type="entry name" value="F-box-like_dom_sf"/>
</dbReference>
<gene>
    <name evidence="1" type="ORF">E2562_012313</name>
</gene>
<dbReference type="EMBL" id="SPHZ02000006">
    <property type="protein sequence ID" value="KAF0911825.1"/>
    <property type="molecule type" value="Genomic_DNA"/>
</dbReference>
<organism evidence="1 2">
    <name type="scientific">Oryza meyeriana var. granulata</name>
    <dbReference type="NCBI Taxonomy" id="110450"/>
    <lineage>
        <taxon>Eukaryota</taxon>
        <taxon>Viridiplantae</taxon>
        <taxon>Streptophyta</taxon>
        <taxon>Embryophyta</taxon>
        <taxon>Tracheophyta</taxon>
        <taxon>Spermatophyta</taxon>
        <taxon>Magnoliopsida</taxon>
        <taxon>Liliopsida</taxon>
        <taxon>Poales</taxon>
        <taxon>Poaceae</taxon>
        <taxon>BOP clade</taxon>
        <taxon>Oryzoideae</taxon>
        <taxon>Oryzeae</taxon>
        <taxon>Oryzinae</taxon>
        <taxon>Oryza</taxon>
        <taxon>Oryza meyeriana</taxon>
    </lineage>
</organism>
<sequence>MDVEMTRATQHLPDDLLRLPPLSLAVCKDWRSLVSDPTFRHAHAERPADVAEVTVNDGAGTGLQDWFREVVLFDWFRGDAHNRSPCPVSLTLPLPSAPETMVLGSWDGVLCVERGAPPLWSLRWRLFNWTDAAKPGPALYMDDDKLHDPPDWAAPRRLKECARRS</sequence>
<dbReference type="AlphaFoldDB" id="A0A6G1DG81"/>
<evidence type="ECO:0000313" key="2">
    <source>
        <dbReference type="Proteomes" id="UP000479710"/>
    </source>
</evidence>
<dbReference type="SUPFAM" id="SSF81383">
    <property type="entry name" value="F-box domain"/>
    <property type="match status" value="1"/>
</dbReference>
<protein>
    <recommendedName>
        <fullName evidence="3">F-box domain-containing protein</fullName>
    </recommendedName>
</protein>